<name>A0A1W6Z6A5_9BORD</name>
<proteinExistence type="inferred from homology"/>
<comment type="similarity">
    <text evidence="1">Belongs to the UPF0065 (bug) family.</text>
</comment>
<dbReference type="EMBL" id="CP021111">
    <property type="protein sequence ID" value="ARP92921.1"/>
    <property type="molecule type" value="Genomic_DNA"/>
</dbReference>
<dbReference type="AlphaFoldDB" id="A0A1W6Z6A5"/>
<dbReference type="InterPro" id="IPR042100">
    <property type="entry name" value="Bug_dom1"/>
</dbReference>
<dbReference type="PIRSF" id="PIRSF017082">
    <property type="entry name" value="YflP"/>
    <property type="match status" value="1"/>
</dbReference>
<evidence type="ECO:0000313" key="3">
    <source>
        <dbReference type="Proteomes" id="UP000194161"/>
    </source>
</evidence>
<gene>
    <name evidence="2" type="ORF">CAL15_00115</name>
</gene>
<dbReference type="PANTHER" id="PTHR42928:SF5">
    <property type="entry name" value="BLR1237 PROTEIN"/>
    <property type="match status" value="1"/>
</dbReference>
<dbReference type="CDD" id="cd07012">
    <property type="entry name" value="PBP2_Bug_TTT"/>
    <property type="match status" value="1"/>
</dbReference>
<evidence type="ECO:0008006" key="4">
    <source>
        <dbReference type="Google" id="ProtNLM"/>
    </source>
</evidence>
<evidence type="ECO:0000256" key="1">
    <source>
        <dbReference type="ARBA" id="ARBA00006987"/>
    </source>
</evidence>
<dbReference type="KEGG" id="bgm:CAL15_00115"/>
<accession>A0A1W6Z6A5</accession>
<dbReference type="Gene3D" id="3.40.190.10">
    <property type="entry name" value="Periplasmic binding protein-like II"/>
    <property type="match status" value="1"/>
</dbReference>
<dbReference type="Proteomes" id="UP000194161">
    <property type="component" value="Chromosome"/>
</dbReference>
<sequence>MRLRCIPECGAHIPFSTDVGFEIIAFLNARHFVRFTGPTAASDLRGDKNQRRRQMVKWRLLCAALGLAATCGQPVWAAWPDDQPIEVLVGFAAGGTTDIMARSLAPYIEKQLGGKARLVIVNKPGASGELAVHQMQRAKPDGYTLAIVNLPGYFFLPMMRQTSYDPGRVALVARVVSDPTVLVTRANKGPQTMKQVMDQLASKPRSLSAGHNGIGTNGHLAMQRMQTAGKVALNDIPFKGTSEQKTSLGGGHIDLAFVSASEVQQAQAEGLKMLAQFRRDRLPSLPDVPTTFESGLPAEMTAERGFAMPKDVPADVAQRLSKAIENAMADPGYRAVARFDAPFLSYLDGPAWERRVEDERKAYAPLARELKEKESSR</sequence>
<dbReference type="STRING" id="463040.CAL15_00115"/>
<keyword evidence="3" id="KW-1185">Reference proteome</keyword>
<dbReference type="SUPFAM" id="SSF53850">
    <property type="entry name" value="Periplasmic binding protein-like II"/>
    <property type="match status" value="1"/>
</dbReference>
<evidence type="ECO:0000313" key="2">
    <source>
        <dbReference type="EMBL" id="ARP92921.1"/>
    </source>
</evidence>
<reference evidence="2 3" key="1">
    <citation type="submission" date="2017-05" db="EMBL/GenBank/DDBJ databases">
        <title>Complete and WGS of Bordetella genogroups.</title>
        <authorList>
            <person name="Spilker T."/>
            <person name="LiPuma J."/>
        </authorList>
    </citation>
    <scope>NUCLEOTIDE SEQUENCE [LARGE SCALE GENOMIC DNA]</scope>
    <source>
        <strain evidence="2 3">AU7206</strain>
    </source>
</reference>
<dbReference type="InterPro" id="IPR005064">
    <property type="entry name" value="BUG"/>
</dbReference>
<organism evidence="2 3">
    <name type="scientific">Bordetella genomosp. 13</name>
    <dbReference type="NCBI Taxonomy" id="463040"/>
    <lineage>
        <taxon>Bacteria</taxon>
        <taxon>Pseudomonadati</taxon>
        <taxon>Pseudomonadota</taxon>
        <taxon>Betaproteobacteria</taxon>
        <taxon>Burkholderiales</taxon>
        <taxon>Alcaligenaceae</taxon>
        <taxon>Bordetella</taxon>
    </lineage>
</organism>
<dbReference type="Pfam" id="PF03401">
    <property type="entry name" value="TctC"/>
    <property type="match status" value="1"/>
</dbReference>
<protein>
    <recommendedName>
        <fullName evidence="4">Tripartite tricarboxylate transporter substrate binding protein</fullName>
    </recommendedName>
</protein>
<dbReference type="PANTHER" id="PTHR42928">
    <property type="entry name" value="TRICARBOXYLATE-BINDING PROTEIN"/>
    <property type="match status" value="1"/>
</dbReference>
<dbReference type="Gene3D" id="3.40.190.150">
    <property type="entry name" value="Bordetella uptake gene, domain 1"/>
    <property type="match status" value="1"/>
</dbReference>